<dbReference type="Pfam" id="PF00005">
    <property type="entry name" value="ABC_tran"/>
    <property type="match status" value="2"/>
</dbReference>
<evidence type="ECO:0000256" key="6">
    <source>
        <dbReference type="ARBA" id="ARBA00022840"/>
    </source>
</evidence>
<dbReference type="AlphaFoldDB" id="A0A2A6M6A3"/>
<dbReference type="InterPro" id="IPR003593">
    <property type="entry name" value="AAA+_ATPase"/>
</dbReference>
<reference evidence="9 10" key="1">
    <citation type="submission" date="2017-09" db="EMBL/GenBank/DDBJ databases">
        <title>Comparative genomics of rhizobia isolated from Phaseolus vulgaris in China.</title>
        <authorList>
            <person name="Tong W."/>
        </authorList>
    </citation>
    <scope>NUCLEOTIDE SEQUENCE [LARGE SCALE GENOMIC DNA]</scope>
    <source>
        <strain evidence="9 10">PCH1</strain>
    </source>
</reference>
<evidence type="ECO:0000256" key="2">
    <source>
        <dbReference type="ARBA" id="ARBA00022448"/>
    </source>
</evidence>
<evidence type="ECO:0000256" key="7">
    <source>
        <dbReference type="ARBA" id="ARBA00023136"/>
    </source>
</evidence>
<keyword evidence="2" id="KW-0813">Transport</keyword>
<keyword evidence="6 9" id="KW-0067">ATP-binding</keyword>
<dbReference type="GO" id="GO:0005524">
    <property type="term" value="F:ATP binding"/>
    <property type="evidence" value="ECO:0007669"/>
    <property type="project" value="UniProtKB-KW"/>
</dbReference>
<evidence type="ECO:0000256" key="3">
    <source>
        <dbReference type="ARBA" id="ARBA00022597"/>
    </source>
</evidence>
<gene>
    <name evidence="9" type="ORF">CO661_00255</name>
</gene>
<dbReference type="InterPro" id="IPR003439">
    <property type="entry name" value="ABC_transporter-like_ATP-bd"/>
</dbReference>
<keyword evidence="5" id="KW-0547">Nucleotide-binding</keyword>
<dbReference type="PANTHER" id="PTHR43790:SF9">
    <property type="entry name" value="GALACTOFURANOSE TRANSPORTER ATP-BINDING PROTEIN YTFR"/>
    <property type="match status" value="1"/>
</dbReference>
<dbReference type="PANTHER" id="PTHR43790">
    <property type="entry name" value="CARBOHYDRATE TRANSPORT ATP-BINDING PROTEIN MG119-RELATED"/>
    <property type="match status" value="1"/>
</dbReference>
<dbReference type="InterPro" id="IPR027417">
    <property type="entry name" value="P-loop_NTPase"/>
</dbReference>
<dbReference type="CDD" id="cd03216">
    <property type="entry name" value="ABC_Carb_Monos_I"/>
    <property type="match status" value="1"/>
</dbReference>
<name>A0A2A6M6A3_RHIFR</name>
<sequence>MLALNEITKSFGRVQALKGVSINVDVGEVVGLVGENGAGKSTLMKILNGIHQPDCGSIEINGAAETLRGPRDAAAKGIGMVFQEQSLIPNISVAENIFIGNESQFVKFGRIDWKAMGNAAIRQLDKVGLKIDPRTTTSTLTFMQRQMVELAKVLTLEEAVDGNLCILLDEPTSVLEQAEIDILFDVIRKLRERAGIIFISHRLDEVIEIADTIYVMKDGVVVERLPKTEATPDSIHHLMVGREATGSYYKQDESRPPSKTVALSVQKASKALAFSQISFDVHEGEVLALVGTEGAGSEPLIRSFFGLERIHLGKVSYRGEDITNILPGKAVAAGIGYVPRERKIEGIVEDMSVQENICLPLGGRLTRFGLFDFPAIAKKTNELIAKLRIKTPDGSALCANLSGGNQQKVVLSKWYRTGARLFLLDHPTRGLDVGAKEDVYALIREMCAAGAAVVLIADTLEEALGLAHTIIVLKDGKQTACFDNTGPTSITPLDLIPHMV</sequence>
<accession>A0A2A6M6A3</accession>
<evidence type="ECO:0000256" key="1">
    <source>
        <dbReference type="ARBA" id="ARBA00005417"/>
    </source>
</evidence>
<evidence type="ECO:0000313" key="10">
    <source>
        <dbReference type="Proteomes" id="UP000220353"/>
    </source>
</evidence>
<keyword evidence="3" id="KW-0762">Sugar transport</keyword>
<evidence type="ECO:0000256" key="4">
    <source>
        <dbReference type="ARBA" id="ARBA00022737"/>
    </source>
</evidence>
<dbReference type="SUPFAM" id="SSF52540">
    <property type="entry name" value="P-loop containing nucleoside triphosphate hydrolases"/>
    <property type="match status" value="2"/>
</dbReference>
<keyword evidence="7" id="KW-0472">Membrane</keyword>
<dbReference type="RefSeq" id="WP_097586359.1">
    <property type="nucleotide sequence ID" value="NZ_NWTC01000001.1"/>
</dbReference>
<evidence type="ECO:0000313" key="9">
    <source>
        <dbReference type="EMBL" id="PDT50138.1"/>
    </source>
</evidence>
<protein>
    <submittedName>
        <fullName evidence="9">ABC transporter ATP-binding protein</fullName>
    </submittedName>
</protein>
<evidence type="ECO:0000259" key="8">
    <source>
        <dbReference type="PROSITE" id="PS50893"/>
    </source>
</evidence>
<feature type="domain" description="ABC transporter" evidence="8">
    <location>
        <begin position="2"/>
        <end position="243"/>
    </location>
</feature>
<dbReference type="Proteomes" id="UP000220353">
    <property type="component" value="Unassembled WGS sequence"/>
</dbReference>
<evidence type="ECO:0000256" key="5">
    <source>
        <dbReference type="ARBA" id="ARBA00022741"/>
    </source>
</evidence>
<keyword evidence="4" id="KW-0677">Repeat</keyword>
<dbReference type="PROSITE" id="PS50893">
    <property type="entry name" value="ABC_TRANSPORTER_2"/>
    <property type="match status" value="2"/>
</dbReference>
<dbReference type="Gene3D" id="3.40.50.300">
    <property type="entry name" value="P-loop containing nucleotide triphosphate hydrolases"/>
    <property type="match status" value="2"/>
</dbReference>
<dbReference type="CDD" id="cd03215">
    <property type="entry name" value="ABC_Carb_Monos_II"/>
    <property type="match status" value="1"/>
</dbReference>
<dbReference type="EMBL" id="NWTC01000001">
    <property type="protein sequence ID" value="PDT50138.1"/>
    <property type="molecule type" value="Genomic_DNA"/>
</dbReference>
<dbReference type="InterPro" id="IPR050107">
    <property type="entry name" value="ABC_carbohydrate_import_ATPase"/>
</dbReference>
<organism evidence="9 10">
    <name type="scientific">Rhizobium fredii</name>
    <name type="common">Sinorhizobium fredii</name>
    <dbReference type="NCBI Taxonomy" id="380"/>
    <lineage>
        <taxon>Bacteria</taxon>
        <taxon>Pseudomonadati</taxon>
        <taxon>Pseudomonadota</taxon>
        <taxon>Alphaproteobacteria</taxon>
        <taxon>Hyphomicrobiales</taxon>
        <taxon>Rhizobiaceae</taxon>
        <taxon>Sinorhizobium/Ensifer group</taxon>
        <taxon>Sinorhizobium</taxon>
    </lineage>
</organism>
<feature type="domain" description="ABC transporter" evidence="8">
    <location>
        <begin position="258"/>
        <end position="500"/>
    </location>
</feature>
<comment type="similarity">
    <text evidence="1">Belongs to the ABC transporter superfamily.</text>
</comment>
<dbReference type="SMART" id="SM00382">
    <property type="entry name" value="AAA"/>
    <property type="match status" value="1"/>
</dbReference>
<proteinExistence type="inferred from homology"/>
<dbReference type="InterPro" id="IPR017871">
    <property type="entry name" value="ABC_transporter-like_CS"/>
</dbReference>
<dbReference type="PROSITE" id="PS00211">
    <property type="entry name" value="ABC_TRANSPORTER_1"/>
    <property type="match status" value="1"/>
</dbReference>
<comment type="caution">
    <text evidence="9">The sequence shown here is derived from an EMBL/GenBank/DDBJ whole genome shotgun (WGS) entry which is preliminary data.</text>
</comment>
<dbReference type="GO" id="GO:0016887">
    <property type="term" value="F:ATP hydrolysis activity"/>
    <property type="evidence" value="ECO:0007669"/>
    <property type="project" value="InterPro"/>
</dbReference>